<sequence>MIASISGIYELLKVIAAEIEAWPLDQLKFDVFDAIKSAWDVGKDKADAIELSFWGLFSLKRFFAPDREECRFLTIAVLNTGVPKCIDILEVVSSETYLDPYVMHALGNAIARSERVEYMDDLILILKRVLRSLKSRKRITAFFKARVDLFGLFTYGKPHKSKLDLLINHYSSGSIMYDQVRDDILLSAYISPYNFLERIIADALEHRHTMLPFLCKLFCMELSPVCASVVDTRFDNTCLETLLNSRLSTPPSNVTVQGLMIVIKEIHTYYSHAKNPVLPRVFTLERLMLCFAWDGCCDPLYSVEAKLSIFKLIQSLSDAYDTPWDLVKKEPFNIVYNLLQFIDYFCYDGSRKDGILSIIEYVMTKKVCRKLTDSEFEWIRARSNFHDEEPCLLALLQPWLQSRLSKFIDVSKMKAVEVLLLAAFCKDNVWVRYANRPRIFNDYYLKGQLAFMLRIISRDDYDNLFYFLCHFLTIDETICALVRGYESQVEYGPINTEYITNCLLDCFEFHCENYYKEPHNYHCKKVIKPGLPKEKLLPLAFRHINHMYDFLSATSADAERIGKTLTKFAQQMKELNVDAFKWFFEKDVPLDMRSKHILRELYGPLYHIPKPYKEPSLRPG</sequence>
<dbReference type="HOGENOM" id="CLU_440999_0_0_1"/>
<dbReference type="EMBL" id="CAEY01000763">
    <property type="status" value="NOT_ANNOTATED_CDS"/>
    <property type="molecule type" value="Genomic_DNA"/>
</dbReference>
<reference evidence="2" key="1">
    <citation type="submission" date="2011-08" db="EMBL/GenBank/DDBJ databases">
        <authorList>
            <person name="Rombauts S."/>
        </authorList>
    </citation>
    <scope>NUCLEOTIDE SEQUENCE</scope>
    <source>
        <strain evidence="2">London</strain>
    </source>
</reference>
<dbReference type="AlphaFoldDB" id="T1L084"/>
<organism evidence="1 2">
    <name type="scientific">Tetranychus urticae</name>
    <name type="common">Two-spotted spider mite</name>
    <dbReference type="NCBI Taxonomy" id="32264"/>
    <lineage>
        <taxon>Eukaryota</taxon>
        <taxon>Metazoa</taxon>
        <taxon>Ecdysozoa</taxon>
        <taxon>Arthropoda</taxon>
        <taxon>Chelicerata</taxon>
        <taxon>Arachnida</taxon>
        <taxon>Acari</taxon>
        <taxon>Acariformes</taxon>
        <taxon>Trombidiformes</taxon>
        <taxon>Prostigmata</taxon>
        <taxon>Eleutherengona</taxon>
        <taxon>Raphignathae</taxon>
        <taxon>Tetranychoidea</taxon>
        <taxon>Tetranychidae</taxon>
        <taxon>Tetranychus</taxon>
    </lineage>
</organism>
<keyword evidence="2" id="KW-1185">Reference proteome</keyword>
<evidence type="ECO:0000313" key="1">
    <source>
        <dbReference type="EnsemblMetazoa" id="tetur29g01560.1"/>
    </source>
</evidence>
<accession>T1L084</accession>
<reference evidence="1" key="2">
    <citation type="submission" date="2015-06" db="UniProtKB">
        <authorList>
            <consortium name="EnsemblMetazoa"/>
        </authorList>
    </citation>
    <scope>IDENTIFICATION</scope>
</reference>
<protein>
    <submittedName>
        <fullName evidence="1">Uncharacterized protein</fullName>
    </submittedName>
</protein>
<dbReference type="EnsemblMetazoa" id="tetur29g01560.1">
    <property type="protein sequence ID" value="tetur29g01560.1"/>
    <property type="gene ID" value="tetur29g01560"/>
</dbReference>
<proteinExistence type="predicted"/>
<name>T1L084_TETUR</name>
<evidence type="ECO:0000313" key="2">
    <source>
        <dbReference type="Proteomes" id="UP000015104"/>
    </source>
</evidence>
<dbReference type="Proteomes" id="UP000015104">
    <property type="component" value="Unassembled WGS sequence"/>
</dbReference>